<dbReference type="SUPFAM" id="SSF56634">
    <property type="entry name" value="Heme-dependent catalase-like"/>
    <property type="match status" value="1"/>
</dbReference>
<dbReference type="InterPro" id="IPR009056">
    <property type="entry name" value="Cyt_c-like_dom"/>
</dbReference>
<reference evidence="7 8" key="1">
    <citation type="journal article" date="2016" name="Front. Microbiol.">
        <title>Fuerstia marisgermanicae gen. nov., sp. nov., an Unusual Member of the Phylum Planctomycetes from the German Wadden Sea.</title>
        <authorList>
            <person name="Kohn T."/>
            <person name="Heuer A."/>
            <person name="Jogler M."/>
            <person name="Vollmers J."/>
            <person name="Boedeker C."/>
            <person name="Bunk B."/>
            <person name="Rast P."/>
            <person name="Borchert D."/>
            <person name="Glockner I."/>
            <person name="Freese H.M."/>
            <person name="Klenk H.P."/>
            <person name="Overmann J."/>
            <person name="Kaster A.K."/>
            <person name="Rohde M."/>
            <person name="Wiegand S."/>
            <person name="Jogler C."/>
        </authorList>
    </citation>
    <scope>NUCLEOTIDE SEQUENCE [LARGE SCALE GENOMIC DNA]</scope>
    <source>
        <strain evidence="7 8">NH11</strain>
    </source>
</reference>
<evidence type="ECO:0000313" key="8">
    <source>
        <dbReference type="Proteomes" id="UP000187735"/>
    </source>
</evidence>
<proteinExistence type="predicted"/>
<sequence length="955" mass="105150">MRFTTSLLLASTITSAAFGQEIYLNQGWNDDEREEFYFTPQGSQLIPYRWFLALEQPTSKNLFRSDANMRRYGILPAKPSPRNPDGLPIGFVRDGVDKSESGNAAVAAAKRQVQRRSLRFDIKQSYLGKESTEKLYPREQEAWFGLTCAACHTHEIDYGGKTVRIDGGSTQADLESFLRDLGLALEATHTQPEKLERFATAIGRSSANRQSLGDEVKQIADAVNRLVERNKVAHPYGYGRLDAFGAILNAVCETALDDPRNRRPANAPVSYPSLWNTPHMSQVQWAATADRPEKRNVGEVLGVFGWFSLEPGPKLFDSTVRLGNLLRLEHGLLGHLTAPDWPEEVLGKLDQAKVRRGEKLFRQNCQSCHPVRGADGEFALNDAKRIQVTSNTLEEVGTDAQFLKNLSPADHVFTGILKDELNGTEKVPRLLVLATVVRGIMAKRASAEGIDLTETDPGPQPPPHPRGMGSGYISRPLEGIWANPPYFHNGSVPSLYETLLPAAERSLSFSVGARKFDPVNVGFAIDAEGAGRFEVNDDDGTPIIGNSNVGHEGHGSSPAEGFTQTFEDGKWRDFTDDERYALVEYMKSLSSRPRTPGDSESLEAVPGGEAEMIASLVDLMTDRMQKQYSGAKRMLRGVHPKDHGCVTATFEVLPDLRPDYRVGVFQPGETYDAFIRFSNAATQVGPDSNRDPSGRAGHGSRGMAVKLLGVEGESLLPLHGALTQDFLMVNQPAFAFATVHDYELFNQTEGDGLPKFLAWKAAMEASGSPGAAQRALRTLQIVGRVTASAVDGDKGAFEQPPASPVDNTYHGAAVFQFGDGRVMKYRARPVNRSMEAPNVDDPNYLRTTLIKRLASESVEFEFAVQVRTADQLDIATDVENASTEWDDPFVPVARIIIGPQEFDSPEQRVKCERLFFTPWHGITDHRPLGGINRARKAVYLKSVELRSLPKEPSGL</sequence>
<evidence type="ECO:0000256" key="1">
    <source>
        <dbReference type="ARBA" id="ARBA00022617"/>
    </source>
</evidence>
<protein>
    <submittedName>
        <fullName evidence="7">Cytochrome c</fullName>
    </submittedName>
</protein>
<dbReference type="SUPFAM" id="SSF46626">
    <property type="entry name" value="Cytochrome c"/>
    <property type="match status" value="1"/>
</dbReference>
<feature type="domain" description="Cytochrome c" evidence="6">
    <location>
        <begin position="352"/>
        <end position="590"/>
    </location>
</feature>
<dbReference type="GO" id="GO:0020037">
    <property type="term" value="F:heme binding"/>
    <property type="evidence" value="ECO:0007669"/>
    <property type="project" value="InterPro"/>
</dbReference>
<organism evidence="7 8">
    <name type="scientific">Fuerstiella marisgermanici</name>
    <dbReference type="NCBI Taxonomy" id="1891926"/>
    <lineage>
        <taxon>Bacteria</taxon>
        <taxon>Pseudomonadati</taxon>
        <taxon>Planctomycetota</taxon>
        <taxon>Planctomycetia</taxon>
        <taxon>Planctomycetales</taxon>
        <taxon>Planctomycetaceae</taxon>
        <taxon>Fuerstiella</taxon>
    </lineage>
</organism>
<gene>
    <name evidence="7" type="ORF">Fuma_01660</name>
</gene>
<dbReference type="NCBIfam" id="NF040606">
    <property type="entry name" value="CytoC_perox"/>
    <property type="match status" value="1"/>
</dbReference>
<keyword evidence="3 4" id="KW-0408">Iron</keyword>
<name>A0A1P8WDB3_9PLAN</name>
<dbReference type="AlphaFoldDB" id="A0A1P8WDB3"/>
<dbReference type="GO" id="GO:0046872">
    <property type="term" value="F:metal ion binding"/>
    <property type="evidence" value="ECO:0007669"/>
    <property type="project" value="UniProtKB-KW"/>
</dbReference>
<keyword evidence="2 4" id="KW-0479">Metal-binding</keyword>
<dbReference type="STRING" id="1891926.Fuma_01660"/>
<dbReference type="InterPro" id="IPR047758">
    <property type="entry name" value="CytoC_perox"/>
</dbReference>
<dbReference type="KEGG" id="fmr:Fuma_01660"/>
<evidence type="ECO:0000256" key="5">
    <source>
        <dbReference type="SAM" id="MobiDB-lite"/>
    </source>
</evidence>
<dbReference type="Pfam" id="PF21419">
    <property type="entry name" value="RoxA-like_Cyt-c"/>
    <property type="match status" value="1"/>
</dbReference>
<evidence type="ECO:0000256" key="3">
    <source>
        <dbReference type="ARBA" id="ARBA00023004"/>
    </source>
</evidence>
<dbReference type="InterPro" id="IPR036909">
    <property type="entry name" value="Cyt_c-like_dom_sf"/>
</dbReference>
<accession>A0A1P8WDB3</accession>
<evidence type="ECO:0000256" key="2">
    <source>
        <dbReference type="ARBA" id="ARBA00022723"/>
    </source>
</evidence>
<evidence type="ECO:0000256" key="4">
    <source>
        <dbReference type="PROSITE-ProRule" id="PRU00433"/>
    </source>
</evidence>
<dbReference type="InterPro" id="IPR051395">
    <property type="entry name" value="Cytochrome_c_Peroxidase/MauG"/>
</dbReference>
<dbReference type="GO" id="GO:0004130">
    <property type="term" value="F:cytochrome-c peroxidase activity"/>
    <property type="evidence" value="ECO:0007669"/>
    <property type="project" value="TreeGrafter"/>
</dbReference>
<dbReference type="Proteomes" id="UP000187735">
    <property type="component" value="Chromosome"/>
</dbReference>
<keyword evidence="1 4" id="KW-0349">Heme</keyword>
<dbReference type="Gene3D" id="2.40.180.10">
    <property type="entry name" value="Catalase core domain"/>
    <property type="match status" value="1"/>
</dbReference>
<feature type="region of interest" description="Disordered" evidence="5">
    <location>
        <begin position="448"/>
        <end position="471"/>
    </location>
</feature>
<dbReference type="PANTHER" id="PTHR30600">
    <property type="entry name" value="CYTOCHROME C PEROXIDASE-RELATED"/>
    <property type="match status" value="1"/>
</dbReference>
<dbReference type="RefSeq" id="WP_077023722.1">
    <property type="nucleotide sequence ID" value="NZ_CP017641.1"/>
</dbReference>
<dbReference type="PROSITE" id="PS51007">
    <property type="entry name" value="CYTC"/>
    <property type="match status" value="1"/>
</dbReference>
<evidence type="ECO:0000313" key="7">
    <source>
        <dbReference type="EMBL" id="APZ92056.1"/>
    </source>
</evidence>
<dbReference type="OrthoDB" id="417271at2"/>
<dbReference type="EMBL" id="CP017641">
    <property type="protein sequence ID" value="APZ92056.1"/>
    <property type="molecule type" value="Genomic_DNA"/>
</dbReference>
<dbReference type="CDD" id="cd08152">
    <property type="entry name" value="y4iL_like"/>
    <property type="match status" value="1"/>
</dbReference>
<dbReference type="PANTHER" id="PTHR30600:SF9">
    <property type="entry name" value="BLR7738 PROTEIN"/>
    <property type="match status" value="1"/>
</dbReference>
<evidence type="ECO:0000259" key="6">
    <source>
        <dbReference type="PROSITE" id="PS51007"/>
    </source>
</evidence>
<dbReference type="InterPro" id="IPR020835">
    <property type="entry name" value="Catalase_sf"/>
</dbReference>
<dbReference type="Gene3D" id="1.10.760.10">
    <property type="entry name" value="Cytochrome c-like domain"/>
    <property type="match status" value="1"/>
</dbReference>
<dbReference type="GO" id="GO:0009055">
    <property type="term" value="F:electron transfer activity"/>
    <property type="evidence" value="ECO:0007669"/>
    <property type="project" value="InterPro"/>
</dbReference>
<keyword evidence="8" id="KW-1185">Reference proteome</keyword>